<evidence type="ECO:0000313" key="2">
    <source>
        <dbReference type="EMBL" id="GIY16266.1"/>
    </source>
</evidence>
<gene>
    <name evidence="2" type="ORF">CEXT_815031</name>
</gene>
<comment type="caution">
    <text evidence="2">The sequence shown here is derived from an EMBL/GenBank/DDBJ whole genome shotgun (WGS) entry which is preliminary data.</text>
</comment>
<reference evidence="2 3" key="1">
    <citation type="submission" date="2021-06" db="EMBL/GenBank/DDBJ databases">
        <title>Caerostris extrusa draft genome.</title>
        <authorList>
            <person name="Kono N."/>
            <person name="Arakawa K."/>
        </authorList>
    </citation>
    <scope>NUCLEOTIDE SEQUENCE [LARGE SCALE GENOMIC DNA]</scope>
</reference>
<evidence type="ECO:0000256" key="1">
    <source>
        <dbReference type="SAM" id="MobiDB-lite"/>
    </source>
</evidence>
<proteinExistence type="predicted"/>
<accession>A0AAV4R6K0</accession>
<evidence type="ECO:0000313" key="3">
    <source>
        <dbReference type="Proteomes" id="UP001054945"/>
    </source>
</evidence>
<sequence length="103" mass="11951">MILASSQLCSPFVKDRPPRNTRRKGEDSLLPSILRRPRVRVPSLPPRLQIQSRRDECELKKNGRNGPKSSILKQSINLFNFSKDLMNDDDENIVFDIDWESQT</sequence>
<dbReference type="EMBL" id="BPLR01007355">
    <property type="protein sequence ID" value="GIY16266.1"/>
    <property type="molecule type" value="Genomic_DNA"/>
</dbReference>
<dbReference type="AlphaFoldDB" id="A0AAV4R6K0"/>
<keyword evidence="3" id="KW-1185">Reference proteome</keyword>
<protein>
    <submittedName>
        <fullName evidence="2">Uncharacterized protein</fullName>
    </submittedName>
</protein>
<organism evidence="2 3">
    <name type="scientific">Caerostris extrusa</name>
    <name type="common">Bark spider</name>
    <name type="synonym">Caerostris bankana</name>
    <dbReference type="NCBI Taxonomy" id="172846"/>
    <lineage>
        <taxon>Eukaryota</taxon>
        <taxon>Metazoa</taxon>
        <taxon>Ecdysozoa</taxon>
        <taxon>Arthropoda</taxon>
        <taxon>Chelicerata</taxon>
        <taxon>Arachnida</taxon>
        <taxon>Araneae</taxon>
        <taxon>Araneomorphae</taxon>
        <taxon>Entelegynae</taxon>
        <taxon>Araneoidea</taxon>
        <taxon>Araneidae</taxon>
        <taxon>Caerostris</taxon>
    </lineage>
</organism>
<feature type="region of interest" description="Disordered" evidence="1">
    <location>
        <begin position="1"/>
        <end position="32"/>
    </location>
</feature>
<feature type="compositionally biased region" description="Basic and acidic residues" evidence="1">
    <location>
        <begin position="13"/>
        <end position="27"/>
    </location>
</feature>
<name>A0AAV4R6K0_CAEEX</name>
<dbReference type="Proteomes" id="UP001054945">
    <property type="component" value="Unassembled WGS sequence"/>
</dbReference>